<dbReference type="SMART" id="SM00900">
    <property type="entry name" value="FMN_bind"/>
    <property type="match status" value="2"/>
</dbReference>
<comment type="caution">
    <text evidence="3">The sequence shown here is derived from an EMBL/GenBank/DDBJ whole genome shotgun (WGS) entry which is preliminary data.</text>
</comment>
<feature type="domain" description="FMN-binding" evidence="2">
    <location>
        <begin position="55"/>
        <end position="146"/>
    </location>
</feature>
<dbReference type="AlphaFoldDB" id="A0A140L930"/>
<dbReference type="OrthoDB" id="1937675at2"/>
<reference evidence="3 4" key="1">
    <citation type="submission" date="2015-12" db="EMBL/GenBank/DDBJ databases">
        <title>Draft genome sequence of the thermoanaerobe Thermotalea metallivorans, an isolate from the runoff channel of the Great Artesian Basin, Australia.</title>
        <authorList>
            <person name="Patel B.K."/>
        </authorList>
    </citation>
    <scope>NUCLEOTIDE SEQUENCE [LARGE SCALE GENOMIC DNA]</scope>
    <source>
        <strain evidence="3 4">B2-1</strain>
    </source>
</reference>
<accession>A0A140L930</accession>
<gene>
    <name evidence="3" type="ORF">AN619_05830</name>
</gene>
<feature type="signal peptide" evidence="1">
    <location>
        <begin position="1"/>
        <end position="22"/>
    </location>
</feature>
<dbReference type="Gene3D" id="3.90.1010.20">
    <property type="match status" value="2"/>
</dbReference>
<evidence type="ECO:0000259" key="2">
    <source>
        <dbReference type="SMART" id="SM00900"/>
    </source>
</evidence>
<evidence type="ECO:0000256" key="1">
    <source>
        <dbReference type="SAM" id="SignalP"/>
    </source>
</evidence>
<dbReference type="PROSITE" id="PS51257">
    <property type="entry name" value="PROKAR_LIPOPROTEIN"/>
    <property type="match status" value="1"/>
</dbReference>
<dbReference type="EMBL" id="LOEE01000019">
    <property type="protein sequence ID" value="KXG77055.1"/>
    <property type="molecule type" value="Genomic_DNA"/>
</dbReference>
<dbReference type="InterPro" id="IPR007329">
    <property type="entry name" value="FMN-bd"/>
</dbReference>
<dbReference type="RefSeq" id="WP_068554923.1">
    <property type="nucleotide sequence ID" value="NZ_LOEE01000019.1"/>
</dbReference>
<feature type="domain" description="FMN-binding" evidence="2">
    <location>
        <begin position="173"/>
        <end position="264"/>
    </location>
</feature>
<name>A0A140L930_9FIRM</name>
<feature type="chain" id="PRO_5039011449" description="FMN-binding domain-containing protein" evidence="1">
    <location>
        <begin position="23"/>
        <end position="265"/>
    </location>
</feature>
<proteinExistence type="predicted"/>
<dbReference type="STRING" id="520762.AN619_05830"/>
<dbReference type="GO" id="GO:0016020">
    <property type="term" value="C:membrane"/>
    <property type="evidence" value="ECO:0007669"/>
    <property type="project" value="InterPro"/>
</dbReference>
<organism evidence="3 4">
    <name type="scientific">Thermotalea metallivorans</name>
    <dbReference type="NCBI Taxonomy" id="520762"/>
    <lineage>
        <taxon>Bacteria</taxon>
        <taxon>Bacillati</taxon>
        <taxon>Bacillota</taxon>
        <taxon>Clostridia</taxon>
        <taxon>Peptostreptococcales</taxon>
        <taxon>Thermotaleaceae</taxon>
        <taxon>Thermotalea</taxon>
    </lineage>
</organism>
<dbReference type="Pfam" id="PF04205">
    <property type="entry name" value="FMN_bind"/>
    <property type="match status" value="2"/>
</dbReference>
<evidence type="ECO:0000313" key="3">
    <source>
        <dbReference type="EMBL" id="KXG77055.1"/>
    </source>
</evidence>
<dbReference type="Proteomes" id="UP000070456">
    <property type="component" value="Unassembled WGS sequence"/>
</dbReference>
<keyword evidence="1" id="KW-0732">Signal</keyword>
<sequence length="265" mass="28326">MKRILSLVVAVLLILALAVGCAKPAQQPAQEQPAAESKYKDGTYKATYDFIDGNGWKPQVELVIESGKITKANFDYVNPEGKLKSQDTAYAERMKAKTGITPAEAAAKMNEGLVAAQDIEKVDVVTGATGSFEHFVELSKAALANAAKGDTAVVVLPMNATYKAAEAAPDERGWKAEIAVTYENGKIVKVVYNEVKEDGTKKREDAEYNKSFKEKSGISAEEAHAALEKALIEKQDPSAVDVVTGATGTSNKFKALAAEAIGKRK</sequence>
<evidence type="ECO:0000313" key="4">
    <source>
        <dbReference type="Proteomes" id="UP000070456"/>
    </source>
</evidence>
<keyword evidence="4" id="KW-1185">Reference proteome</keyword>
<protein>
    <recommendedName>
        <fullName evidence="2">FMN-binding domain-containing protein</fullName>
    </recommendedName>
</protein>
<dbReference type="GO" id="GO:0010181">
    <property type="term" value="F:FMN binding"/>
    <property type="evidence" value="ECO:0007669"/>
    <property type="project" value="InterPro"/>
</dbReference>